<reference evidence="2" key="1">
    <citation type="journal article" date="2014" name="Front. Microbiol.">
        <title>High frequency of phylogenetically diverse reductive dehalogenase-homologous genes in deep subseafloor sedimentary metagenomes.</title>
        <authorList>
            <person name="Kawai M."/>
            <person name="Futagami T."/>
            <person name="Toyoda A."/>
            <person name="Takaki Y."/>
            <person name="Nishi S."/>
            <person name="Hori S."/>
            <person name="Arai W."/>
            <person name="Tsubouchi T."/>
            <person name="Morono Y."/>
            <person name="Uchiyama I."/>
            <person name="Ito T."/>
            <person name="Fujiyama A."/>
            <person name="Inagaki F."/>
            <person name="Takami H."/>
        </authorList>
    </citation>
    <scope>NUCLEOTIDE SEQUENCE</scope>
    <source>
        <strain evidence="2">Expedition CK06-06</strain>
    </source>
</reference>
<feature type="transmembrane region" description="Helical" evidence="1">
    <location>
        <begin position="20"/>
        <end position="43"/>
    </location>
</feature>
<comment type="caution">
    <text evidence="2">The sequence shown here is derived from an EMBL/GenBank/DDBJ whole genome shotgun (WGS) entry which is preliminary data.</text>
</comment>
<sequence length="86" mass="9318">MVTFLDFLGRGRLGVRGAALRLIGVGFYIGGSILLGVFVGLWLDSKFNTEPILVIVGLLGGLAMALYGVYRMLLPLMSKKQDKENS</sequence>
<evidence type="ECO:0000256" key="1">
    <source>
        <dbReference type="SAM" id="Phobius"/>
    </source>
</evidence>
<proteinExistence type="predicted"/>
<name>X1LHZ3_9ZZZZ</name>
<organism evidence="2">
    <name type="scientific">marine sediment metagenome</name>
    <dbReference type="NCBI Taxonomy" id="412755"/>
    <lineage>
        <taxon>unclassified sequences</taxon>
        <taxon>metagenomes</taxon>
        <taxon>ecological metagenomes</taxon>
    </lineage>
</organism>
<keyword evidence="1" id="KW-1133">Transmembrane helix</keyword>
<keyword evidence="1" id="KW-0812">Transmembrane</keyword>
<evidence type="ECO:0000313" key="2">
    <source>
        <dbReference type="EMBL" id="GAI18947.1"/>
    </source>
</evidence>
<dbReference type="InterPro" id="IPR032820">
    <property type="entry name" value="ATPase_put"/>
</dbReference>
<accession>X1LHZ3</accession>
<dbReference type="Pfam" id="PF09527">
    <property type="entry name" value="ATPase_gene1"/>
    <property type="match status" value="1"/>
</dbReference>
<dbReference type="AlphaFoldDB" id="X1LHZ3"/>
<keyword evidence="1" id="KW-0472">Membrane</keyword>
<protein>
    <recommendedName>
        <fullName evidence="3">AtpZ/AtpI family protein</fullName>
    </recommendedName>
</protein>
<gene>
    <name evidence="2" type="ORF">S06H3_36726</name>
</gene>
<dbReference type="EMBL" id="BARV01022267">
    <property type="protein sequence ID" value="GAI18947.1"/>
    <property type="molecule type" value="Genomic_DNA"/>
</dbReference>
<evidence type="ECO:0008006" key="3">
    <source>
        <dbReference type="Google" id="ProtNLM"/>
    </source>
</evidence>
<feature type="transmembrane region" description="Helical" evidence="1">
    <location>
        <begin position="49"/>
        <end position="70"/>
    </location>
</feature>